<feature type="transmembrane region" description="Helical" evidence="10">
    <location>
        <begin position="78"/>
        <end position="102"/>
    </location>
</feature>
<comment type="function">
    <text evidence="10 11">The central subunit of the protein translocation channel SecYEG. Consists of two halves formed by TMs 1-5 and 6-10. These two domains form a lateral gate at the front which open onto the bilayer between TMs 2 and 7, and are clamped together by SecE at the back. The channel is closed by both a pore ring composed of hydrophobic SecY resides and a short helix (helix 2A) on the extracellular side of the membrane which forms a plug. The plug probably moves laterally to allow the channel to open. The ring and the pore may move independently.</text>
</comment>
<dbReference type="EMBL" id="CP000471">
    <property type="protein sequence ID" value="ABK43386.1"/>
    <property type="molecule type" value="Genomic_DNA"/>
</dbReference>
<dbReference type="HAMAP" id="MF_01465">
    <property type="entry name" value="SecY"/>
    <property type="match status" value="1"/>
</dbReference>
<comment type="subcellular location">
    <subcellularLocation>
        <location evidence="10">Cell inner membrane</location>
        <topology evidence="10">Multi-pass membrane protein</topology>
    </subcellularLocation>
    <subcellularLocation>
        <location evidence="1 12">Membrane</location>
        <topology evidence="1 12">Multi-pass membrane protein</topology>
    </subcellularLocation>
</comment>
<feature type="transmembrane region" description="Helical" evidence="10">
    <location>
        <begin position="400"/>
        <end position="426"/>
    </location>
</feature>
<evidence type="ECO:0000256" key="5">
    <source>
        <dbReference type="ARBA" id="ARBA00022927"/>
    </source>
</evidence>
<sequence>MAATPNEAPLAGLGNLGKIPELRKRILFTLGMLIVYRIGAHVPTPGIDPQALATFFEQQQGSLLGMFNMFSGGALSRLTVFALGIMPYISASIIIQLMTAVFPKLEAIKKEGEAGRRKITQYTRYGTIVLALFQGFGIAYGLESMKAGGLNVVIEPGMEFRLMTVLTLTAGTAFLMWVGEQITDRGIGNGISLIIFSGIVANLPVALFNTLQLARTGDLAPLLVLFLIAMAIVVTAFIIFMERAQRRITIQYAKRQVSGRRMVGGESSHLPLKVNTAGVIPPIFASSIILFPVTIANFMPWEGFKEFAAMFSPGQLGYMVFYSAAILFFCFFYTAIVFNPEETADNLRKYGGFIPGIRPGKRTSDYLDKILSRLTLVGAIYVTAVCLLPEILIAQYNVPFYFGGTSMLIVVGVTMDTTAQIQSFLISRQYEGLMKKAKIKGR</sequence>
<dbReference type="InterPro" id="IPR026593">
    <property type="entry name" value="SecY"/>
</dbReference>
<evidence type="ECO:0000256" key="6">
    <source>
        <dbReference type="ARBA" id="ARBA00022989"/>
    </source>
</evidence>
<evidence type="ECO:0000256" key="12">
    <source>
        <dbReference type="RuleBase" id="RU003484"/>
    </source>
</evidence>
<dbReference type="GO" id="GO:0065002">
    <property type="term" value="P:intracellular protein transmembrane transport"/>
    <property type="evidence" value="ECO:0007669"/>
    <property type="project" value="UniProtKB-UniRule"/>
</dbReference>
<feature type="transmembrane region" description="Helical" evidence="10">
    <location>
        <begin position="190"/>
        <end position="208"/>
    </location>
</feature>
<keyword evidence="4 10" id="KW-0812">Transmembrane</keyword>
<keyword evidence="3 10" id="KW-0813">Transport</keyword>
<dbReference type="STRING" id="156889.Mmc1_0867"/>
<dbReference type="PIRSF" id="PIRSF004557">
    <property type="entry name" value="SecY"/>
    <property type="match status" value="1"/>
</dbReference>
<dbReference type="Proteomes" id="UP000002586">
    <property type="component" value="Chromosome"/>
</dbReference>
<evidence type="ECO:0000256" key="9">
    <source>
        <dbReference type="ARBA" id="ARBA00039733"/>
    </source>
</evidence>
<feature type="transmembrane region" description="Helical" evidence="10">
    <location>
        <begin position="370"/>
        <end position="394"/>
    </location>
</feature>
<name>A0L5Z3_MAGMM</name>
<evidence type="ECO:0000256" key="1">
    <source>
        <dbReference type="ARBA" id="ARBA00004141"/>
    </source>
</evidence>
<dbReference type="InterPro" id="IPR023201">
    <property type="entry name" value="SecY_dom_sf"/>
</dbReference>
<evidence type="ECO:0000256" key="3">
    <source>
        <dbReference type="ARBA" id="ARBA00022448"/>
    </source>
</evidence>
<dbReference type="InterPro" id="IPR030659">
    <property type="entry name" value="SecY_CS"/>
</dbReference>
<gene>
    <name evidence="10" type="primary">secY</name>
    <name evidence="14" type="ordered locus">Mmc1_0867</name>
</gene>
<dbReference type="GO" id="GO:0043952">
    <property type="term" value="P:protein transport by the Sec complex"/>
    <property type="evidence" value="ECO:0007669"/>
    <property type="project" value="UniProtKB-UniRule"/>
</dbReference>
<evidence type="ECO:0000256" key="2">
    <source>
        <dbReference type="ARBA" id="ARBA00005751"/>
    </source>
</evidence>
<keyword evidence="8 10" id="KW-0472">Membrane</keyword>
<dbReference type="SUPFAM" id="SSF103491">
    <property type="entry name" value="Preprotein translocase SecY subunit"/>
    <property type="match status" value="1"/>
</dbReference>
<feature type="transmembrane region" description="Helical" evidence="10">
    <location>
        <begin position="319"/>
        <end position="339"/>
    </location>
</feature>
<reference evidence="14 15" key="2">
    <citation type="journal article" date="2012" name="Int. J. Syst. Evol. Microbiol.">
        <title>Magnetococcus marinus gen. nov., sp. nov., a marine, magnetotactic bacterium that represents a novel lineage (Magnetococcaceae fam. nov.; Magnetococcales ord. nov.) at the base of the Alphaproteobacteria.</title>
        <authorList>
            <person name="Bazylinski D.A."/>
            <person name="Williams T.J."/>
            <person name="Lefevre C.T."/>
            <person name="Berg R.J."/>
            <person name="Zhang C.L."/>
            <person name="Bowser S.S."/>
            <person name="Dean A.J."/>
            <person name="Beveridge T.J."/>
        </authorList>
    </citation>
    <scope>NUCLEOTIDE SEQUENCE [LARGE SCALE GENOMIC DNA]</scope>
    <source>
        <strain evidence="15">ATCC BAA-1437 / JCM 17883 / MC-1</strain>
    </source>
</reference>
<feature type="transmembrane region" description="Helical" evidence="10">
    <location>
        <begin position="122"/>
        <end position="140"/>
    </location>
</feature>
<feature type="transmembrane region" description="Helical" evidence="10">
    <location>
        <begin position="160"/>
        <end position="178"/>
    </location>
</feature>
<dbReference type="RefSeq" id="WP_011712545.1">
    <property type="nucleotide sequence ID" value="NC_008576.1"/>
</dbReference>
<comment type="caution">
    <text evidence="10">Lacks conserved residue(s) required for the propagation of feature annotation.</text>
</comment>
<feature type="transmembrane region" description="Helical" evidence="10">
    <location>
        <begin position="279"/>
        <end position="299"/>
    </location>
</feature>
<dbReference type="HOGENOM" id="CLU_030313_0_2_5"/>
<comment type="subunit">
    <text evidence="10">Component of the Sec protein translocase complex. Heterotrimer consisting of SecY, SecE and SecG subunits. The heterotrimers can form oligomers, although 1 heterotrimer is thought to be able to translocate proteins. Interacts with the ribosome. Interacts with SecDF, and other proteins may be involved. Interacts with SecA.</text>
</comment>
<keyword evidence="10" id="KW-0997">Cell inner membrane</keyword>
<keyword evidence="5 10" id="KW-0653">Protein transport</keyword>
<evidence type="ECO:0000256" key="8">
    <source>
        <dbReference type="ARBA" id="ARBA00023136"/>
    </source>
</evidence>
<dbReference type="InterPro" id="IPR002208">
    <property type="entry name" value="SecY/SEC61-alpha"/>
</dbReference>
<protein>
    <recommendedName>
        <fullName evidence="9 10">Protein translocase subunit SecY</fullName>
    </recommendedName>
</protein>
<dbReference type="Gene3D" id="1.10.3370.10">
    <property type="entry name" value="SecY subunit domain"/>
    <property type="match status" value="1"/>
</dbReference>
<accession>A0L5Z3</accession>
<comment type="similarity">
    <text evidence="2 10 13">Belongs to the SecY/SEC61-alpha family.</text>
</comment>
<dbReference type="FunFam" id="1.10.3370.10:FF:000001">
    <property type="entry name" value="Preprotein translocase subunit SecY"/>
    <property type="match status" value="1"/>
</dbReference>
<dbReference type="KEGG" id="mgm:Mmc1_0867"/>
<evidence type="ECO:0000256" key="10">
    <source>
        <dbReference type="HAMAP-Rule" id="MF_01465"/>
    </source>
</evidence>
<dbReference type="GO" id="GO:0006605">
    <property type="term" value="P:protein targeting"/>
    <property type="evidence" value="ECO:0007669"/>
    <property type="project" value="UniProtKB-UniRule"/>
</dbReference>
<dbReference type="PRINTS" id="PR00303">
    <property type="entry name" value="SECYTRNLCASE"/>
</dbReference>
<dbReference type="PROSITE" id="PS00755">
    <property type="entry name" value="SECY_1"/>
    <property type="match status" value="1"/>
</dbReference>
<reference evidence="15" key="1">
    <citation type="journal article" date="2009" name="Appl. Environ. Microbiol.">
        <title>Complete genome sequence of the chemolithoautotrophic marine magnetotactic coccus strain MC-1.</title>
        <authorList>
            <person name="Schubbe S."/>
            <person name="Williams T.J."/>
            <person name="Xie G."/>
            <person name="Kiss H.E."/>
            <person name="Brettin T.S."/>
            <person name="Martinez D."/>
            <person name="Ross C.A."/>
            <person name="Schuler D."/>
            <person name="Cox B.L."/>
            <person name="Nealson K.H."/>
            <person name="Bazylinski D.A."/>
        </authorList>
    </citation>
    <scope>NUCLEOTIDE SEQUENCE [LARGE SCALE GENOMIC DNA]</scope>
    <source>
        <strain evidence="15">ATCC BAA-1437 / JCM 17883 / MC-1</strain>
    </source>
</reference>
<feature type="transmembrane region" description="Helical" evidence="10">
    <location>
        <begin position="220"/>
        <end position="241"/>
    </location>
</feature>
<dbReference type="Pfam" id="PF00344">
    <property type="entry name" value="SecY"/>
    <property type="match status" value="1"/>
</dbReference>
<keyword evidence="15" id="KW-1185">Reference proteome</keyword>
<dbReference type="eggNOG" id="COG0201">
    <property type="taxonomic scope" value="Bacteria"/>
</dbReference>
<evidence type="ECO:0000256" key="11">
    <source>
        <dbReference type="RuleBase" id="RU000537"/>
    </source>
</evidence>
<evidence type="ECO:0000256" key="13">
    <source>
        <dbReference type="RuleBase" id="RU004349"/>
    </source>
</evidence>
<evidence type="ECO:0000313" key="14">
    <source>
        <dbReference type="EMBL" id="ABK43386.1"/>
    </source>
</evidence>
<evidence type="ECO:0000313" key="15">
    <source>
        <dbReference type="Proteomes" id="UP000002586"/>
    </source>
</evidence>
<dbReference type="NCBIfam" id="TIGR00967">
    <property type="entry name" value="3a0501s007"/>
    <property type="match status" value="1"/>
</dbReference>
<evidence type="ECO:0000256" key="4">
    <source>
        <dbReference type="ARBA" id="ARBA00022692"/>
    </source>
</evidence>
<keyword evidence="10" id="KW-1003">Cell membrane</keyword>
<dbReference type="PANTHER" id="PTHR10906">
    <property type="entry name" value="SECY/SEC61-ALPHA FAMILY MEMBER"/>
    <property type="match status" value="1"/>
</dbReference>
<proteinExistence type="inferred from homology"/>
<keyword evidence="6 10" id="KW-1133">Transmembrane helix</keyword>
<dbReference type="AlphaFoldDB" id="A0L5Z3"/>
<dbReference type="PROSITE" id="PS00756">
    <property type="entry name" value="SECY_2"/>
    <property type="match status" value="1"/>
</dbReference>
<organism evidence="14 15">
    <name type="scientific">Magnetococcus marinus (strain ATCC BAA-1437 / JCM 17883 / MC-1)</name>
    <dbReference type="NCBI Taxonomy" id="156889"/>
    <lineage>
        <taxon>Bacteria</taxon>
        <taxon>Pseudomonadati</taxon>
        <taxon>Pseudomonadota</taxon>
        <taxon>Magnetococcia</taxon>
        <taxon>Magnetococcales</taxon>
        <taxon>Magnetococcaceae</taxon>
        <taxon>Magnetococcus</taxon>
    </lineage>
</organism>
<keyword evidence="7 10" id="KW-0811">Translocation</keyword>
<evidence type="ECO:0000256" key="7">
    <source>
        <dbReference type="ARBA" id="ARBA00023010"/>
    </source>
</evidence>
<dbReference type="OrthoDB" id="9809248at2"/>
<dbReference type="GO" id="GO:0005886">
    <property type="term" value="C:plasma membrane"/>
    <property type="evidence" value="ECO:0007669"/>
    <property type="project" value="UniProtKB-SubCell"/>
</dbReference>